<evidence type="ECO:0000313" key="1">
    <source>
        <dbReference type="EMBL" id="KAH7905357.1"/>
    </source>
</evidence>
<evidence type="ECO:0000313" key="2">
    <source>
        <dbReference type="Proteomes" id="UP000790377"/>
    </source>
</evidence>
<dbReference type="EMBL" id="MU268211">
    <property type="protein sequence ID" value="KAH7905357.1"/>
    <property type="molecule type" value="Genomic_DNA"/>
</dbReference>
<dbReference type="Proteomes" id="UP000790377">
    <property type="component" value="Unassembled WGS sequence"/>
</dbReference>
<comment type="caution">
    <text evidence="1">The sequence shown here is derived from an EMBL/GenBank/DDBJ whole genome shotgun (WGS) entry which is preliminary data.</text>
</comment>
<protein>
    <submittedName>
        <fullName evidence="1">Uncharacterized protein</fullName>
    </submittedName>
</protein>
<organism evidence="1 2">
    <name type="scientific">Hygrophoropsis aurantiaca</name>
    <dbReference type="NCBI Taxonomy" id="72124"/>
    <lineage>
        <taxon>Eukaryota</taxon>
        <taxon>Fungi</taxon>
        <taxon>Dikarya</taxon>
        <taxon>Basidiomycota</taxon>
        <taxon>Agaricomycotina</taxon>
        <taxon>Agaricomycetes</taxon>
        <taxon>Agaricomycetidae</taxon>
        <taxon>Boletales</taxon>
        <taxon>Coniophorineae</taxon>
        <taxon>Hygrophoropsidaceae</taxon>
        <taxon>Hygrophoropsis</taxon>
    </lineage>
</organism>
<reference evidence="1" key="1">
    <citation type="journal article" date="2021" name="New Phytol.">
        <title>Evolutionary innovations through gain and loss of genes in the ectomycorrhizal Boletales.</title>
        <authorList>
            <person name="Wu G."/>
            <person name="Miyauchi S."/>
            <person name="Morin E."/>
            <person name="Kuo A."/>
            <person name="Drula E."/>
            <person name="Varga T."/>
            <person name="Kohler A."/>
            <person name="Feng B."/>
            <person name="Cao Y."/>
            <person name="Lipzen A."/>
            <person name="Daum C."/>
            <person name="Hundley H."/>
            <person name="Pangilinan J."/>
            <person name="Johnson J."/>
            <person name="Barry K."/>
            <person name="LaButti K."/>
            <person name="Ng V."/>
            <person name="Ahrendt S."/>
            <person name="Min B."/>
            <person name="Choi I.G."/>
            <person name="Park H."/>
            <person name="Plett J.M."/>
            <person name="Magnuson J."/>
            <person name="Spatafora J.W."/>
            <person name="Nagy L.G."/>
            <person name="Henrissat B."/>
            <person name="Grigoriev I.V."/>
            <person name="Yang Z.L."/>
            <person name="Xu J."/>
            <person name="Martin F.M."/>
        </authorList>
    </citation>
    <scope>NUCLEOTIDE SEQUENCE</scope>
    <source>
        <strain evidence="1">ATCC 28755</strain>
    </source>
</reference>
<name>A0ACB7ZXG4_9AGAM</name>
<sequence length="203" mass="22975">MLESNLVQSARLSLNWPPNDNAKPIRSRVINISRRDRYTLALCRWLFTLDRHRVRILCYDLDGADNLTTEERCSILYKCDKGWKLDVMRFEQTLLDERSGDENHPVGFLLATMFDAASPLRKSALYSVILADGMFPTLYFVLDAKGPSTMDIGPRLLAIFTPSGGPQDVLFVDIETYQCCRFPESASSSPQVVTALSQFTILD</sequence>
<proteinExistence type="predicted"/>
<gene>
    <name evidence="1" type="ORF">BJ138DRAFT_787118</name>
</gene>
<accession>A0ACB7ZXG4</accession>
<keyword evidence="2" id="KW-1185">Reference proteome</keyword>